<accession>A0A1I8AUQ4</accession>
<keyword evidence="3" id="KW-1133">Transmembrane helix</keyword>
<keyword evidence="3" id="KW-0472">Membrane</keyword>
<dbReference type="SUPFAM" id="SSF47923">
    <property type="entry name" value="Ypt/Rab-GAP domain of gyp1p"/>
    <property type="match status" value="2"/>
</dbReference>
<evidence type="ECO:0000259" key="4">
    <source>
        <dbReference type="PROSITE" id="PS50086"/>
    </source>
</evidence>
<proteinExistence type="predicted"/>
<dbReference type="InterPro" id="IPR045913">
    <property type="entry name" value="TBC20/Gyp8-like"/>
</dbReference>
<keyword evidence="5" id="KW-1185">Reference proteome</keyword>
<evidence type="ECO:0000256" key="2">
    <source>
        <dbReference type="SAM" id="MobiDB-lite"/>
    </source>
</evidence>
<feature type="transmembrane region" description="Helical" evidence="3">
    <location>
        <begin position="396"/>
        <end position="416"/>
    </location>
</feature>
<protein>
    <submittedName>
        <fullName evidence="6">Rab-GAP TBC domain-containing protein</fullName>
    </submittedName>
</protein>
<keyword evidence="1" id="KW-0343">GTPase activation</keyword>
<dbReference type="WBParaSite" id="L893_g9695.t1">
    <property type="protein sequence ID" value="L893_g9695.t1"/>
    <property type="gene ID" value="L893_g9695"/>
</dbReference>
<dbReference type="PANTHER" id="PTHR20913:SF7">
    <property type="entry name" value="RE60063P"/>
    <property type="match status" value="1"/>
</dbReference>
<dbReference type="Pfam" id="PF00566">
    <property type="entry name" value="RabGAP-TBC"/>
    <property type="match status" value="1"/>
</dbReference>
<sequence length="428" mass="48977">MSLSEPVTPSDYEEVETIKLLDSVTFSDHSKSSDFADDSSTSPISLSVKRKTDRLNEVLNEASVYGARKCIDELRRLASSCPGCLVSSEYRLKVWPLLAENLIGSHEPDNDSSSSCSDSDFESAVSTFSEDDGDEQSSSSTELGEPSIDDLKLHEEWNQVDLDVNRLLSRFPPYIPEERRRSLQKELTPIIVRVLWQDRSFRYYQGFHDVCLTLVLVLGSKIGYKVAKALSTNSVFHRFLTRSLEESAMRDLNYMYVLLWKEDPSLERFMRNASVGCMFALSWILTWFSHSLQEYTQVVQFFDFFLSNDPMMPVYVSAALVLSRRDEIFTCEPEMPVIHHLLSRIPKEFNVDDVLSTASKLILNYPPTLVRGAFWDRYIEQVNAPRKQAVPRINRYAVNTWLFAGAATAAFAYWVFTHYAQAEMAWMG</sequence>
<dbReference type="Proteomes" id="UP000095287">
    <property type="component" value="Unplaced"/>
</dbReference>
<dbReference type="GO" id="GO:0005096">
    <property type="term" value="F:GTPase activator activity"/>
    <property type="evidence" value="ECO:0007669"/>
    <property type="project" value="UniProtKB-KW"/>
</dbReference>
<dbReference type="PROSITE" id="PS50086">
    <property type="entry name" value="TBC_RABGAP"/>
    <property type="match status" value="1"/>
</dbReference>
<dbReference type="InterPro" id="IPR035969">
    <property type="entry name" value="Rab-GAP_TBC_sf"/>
</dbReference>
<evidence type="ECO:0000313" key="6">
    <source>
        <dbReference type="WBParaSite" id="L893_g9695.t1"/>
    </source>
</evidence>
<dbReference type="Gene3D" id="1.10.8.1310">
    <property type="match status" value="1"/>
</dbReference>
<dbReference type="SMART" id="SM00164">
    <property type="entry name" value="TBC"/>
    <property type="match status" value="1"/>
</dbReference>
<feature type="region of interest" description="Disordered" evidence="2">
    <location>
        <begin position="127"/>
        <end position="146"/>
    </location>
</feature>
<keyword evidence="3" id="KW-0812">Transmembrane</keyword>
<dbReference type="GO" id="GO:0006888">
    <property type="term" value="P:endoplasmic reticulum to Golgi vesicle-mediated transport"/>
    <property type="evidence" value="ECO:0007669"/>
    <property type="project" value="TreeGrafter"/>
</dbReference>
<evidence type="ECO:0000256" key="1">
    <source>
        <dbReference type="ARBA" id="ARBA00022468"/>
    </source>
</evidence>
<evidence type="ECO:0000256" key="3">
    <source>
        <dbReference type="SAM" id="Phobius"/>
    </source>
</evidence>
<name>A0A1I8AUQ4_9BILA</name>
<dbReference type="InterPro" id="IPR000195">
    <property type="entry name" value="Rab-GAP-TBC_dom"/>
</dbReference>
<dbReference type="Gene3D" id="1.10.472.80">
    <property type="entry name" value="Ypt/Rab-GAP domain of gyp1p, domain 3"/>
    <property type="match status" value="1"/>
</dbReference>
<dbReference type="AlphaFoldDB" id="A0A1I8AUQ4"/>
<dbReference type="GO" id="GO:0005789">
    <property type="term" value="C:endoplasmic reticulum membrane"/>
    <property type="evidence" value="ECO:0007669"/>
    <property type="project" value="TreeGrafter"/>
</dbReference>
<organism evidence="5 6">
    <name type="scientific">Steinernema glaseri</name>
    <dbReference type="NCBI Taxonomy" id="37863"/>
    <lineage>
        <taxon>Eukaryota</taxon>
        <taxon>Metazoa</taxon>
        <taxon>Ecdysozoa</taxon>
        <taxon>Nematoda</taxon>
        <taxon>Chromadorea</taxon>
        <taxon>Rhabditida</taxon>
        <taxon>Tylenchina</taxon>
        <taxon>Panagrolaimomorpha</taxon>
        <taxon>Strongyloidoidea</taxon>
        <taxon>Steinernematidae</taxon>
        <taxon>Steinernema</taxon>
    </lineage>
</organism>
<dbReference type="PANTHER" id="PTHR20913">
    <property type="entry name" value="TBC1 DOMAIN FAMILY MEMBER 20/GTPASE"/>
    <property type="match status" value="1"/>
</dbReference>
<feature type="domain" description="Rab-GAP TBC" evidence="4">
    <location>
        <begin position="85"/>
        <end position="309"/>
    </location>
</feature>
<evidence type="ECO:0000313" key="5">
    <source>
        <dbReference type="Proteomes" id="UP000095287"/>
    </source>
</evidence>
<reference evidence="6" key="1">
    <citation type="submission" date="2016-11" db="UniProtKB">
        <authorList>
            <consortium name="WormBaseParasite"/>
        </authorList>
    </citation>
    <scope>IDENTIFICATION</scope>
</reference>